<organism evidence="2 3">
    <name type="scientific">Roseibium alexandrii</name>
    <dbReference type="NCBI Taxonomy" id="388408"/>
    <lineage>
        <taxon>Bacteria</taxon>
        <taxon>Pseudomonadati</taxon>
        <taxon>Pseudomonadota</taxon>
        <taxon>Alphaproteobacteria</taxon>
        <taxon>Hyphomicrobiales</taxon>
        <taxon>Stappiaceae</taxon>
        <taxon>Roseibium</taxon>
    </lineage>
</organism>
<dbReference type="Proteomes" id="UP000053235">
    <property type="component" value="Unassembled WGS sequence"/>
</dbReference>
<feature type="region of interest" description="Disordered" evidence="1">
    <location>
        <begin position="187"/>
        <end position="221"/>
    </location>
</feature>
<accession>A0A0M7ABI1</accession>
<proteinExistence type="predicted"/>
<feature type="compositionally biased region" description="Polar residues" evidence="1">
    <location>
        <begin position="193"/>
        <end position="204"/>
    </location>
</feature>
<dbReference type="AlphaFoldDB" id="A0A0M7ABI1"/>
<dbReference type="OrthoDB" id="7678948at2"/>
<name>A0A0M7ABI1_9HYPH</name>
<protein>
    <submittedName>
        <fullName evidence="2">Uncharacterized protein</fullName>
    </submittedName>
</protein>
<dbReference type="EMBL" id="CXWD01000011">
    <property type="protein sequence ID" value="CTQ72007.1"/>
    <property type="molecule type" value="Genomic_DNA"/>
</dbReference>
<keyword evidence="3" id="KW-1185">Reference proteome</keyword>
<evidence type="ECO:0000313" key="3">
    <source>
        <dbReference type="Proteomes" id="UP000053235"/>
    </source>
</evidence>
<evidence type="ECO:0000313" key="2">
    <source>
        <dbReference type="EMBL" id="CTQ72007.1"/>
    </source>
</evidence>
<reference evidence="3" key="1">
    <citation type="submission" date="2015-07" db="EMBL/GenBank/DDBJ databases">
        <authorList>
            <person name="Rodrigo-Torres Lidia"/>
            <person name="Arahal R.David."/>
        </authorList>
    </citation>
    <scope>NUCLEOTIDE SEQUENCE [LARGE SCALE GENOMIC DNA]</scope>
    <source>
        <strain evidence="3">CECT 5112</strain>
    </source>
</reference>
<gene>
    <name evidence="2" type="ORF">LAX5112_03005</name>
</gene>
<sequence>MSVFSIVSNSSQQQFSLRPQSNGLGLQRSVRTAETLLDQIGNTASPLTEEEQKAAQGLLEDFKGAVETSVSMSRALQDNKDALREERLARMEARIEQLKELLRFATPEQAKRLLKELKQISKDFSSAANGLKKAAGELGGGSSSSQSATANAVNSVISSTLTRPAQPPTASNQVAVGSSAVQAVTAERLSEPAVTNTDTGTPSEYTGIKDGNAPGHGPKTREDQTEALKAGVFAYAEQQAKSETAHKDSRIAGMRDEQDRLRKVGDDIEMLAKWLEALAEKDDETEDDLDEIRDELKAGRDDLNDPELVETLSPRAIEAGTTASQFQETVVTGSSIGVTTPVVQTNVVV</sequence>
<dbReference type="RefSeq" id="WP_055672502.1">
    <property type="nucleotide sequence ID" value="NZ_CXWD01000011.1"/>
</dbReference>
<evidence type="ECO:0000256" key="1">
    <source>
        <dbReference type="SAM" id="MobiDB-lite"/>
    </source>
</evidence>